<evidence type="ECO:0000313" key="2">
    <source>
        <dbReference type="WBParaSite" id="Pan_g23686.t1"/>
    </source>
</evidence>
<reference evidence="2" key="2">
    <citation type="submission" date="2020-10" db="UniProtKB">
        <authorList>
            <consortium name="WormBaseParasite"/>
        </authorList>
    </citation>
    <scope>IDENTIFICATION</scope>
</reference>
<protein>
    <submittedName>
        <fullName evidence="2">TIFA protein</fullName>
    </submittedName>
</protein>
<dbReference type="Proteomes" id="UP000492821">
    <property type="component" value="Unassembled WGS sequence"/>
</dbReference>
<evidence type="ECO:0000313" key="1">
    <source>
        <dbReference type="Proteomes" id="UP000492821"/>
    </source>
</evidence>
<proteinExistence type="predicted"/>
<name>A0A7E4VQ41_PANRE</name>
<accession>A0A7E4VQ41</accession>
<organism evidence="1 2">
    <name type="scientific">Panagrellus redivivus</name>
    <name type="common">Microworm</name>
    <dbReference type="NCBI Taxonomy" id="6233"/>
    <lineage>
        <taxon>Eukaryota</taxon>
        <taxon>Metazoa</taxon>
        <taxon>Ecdysozoa</taxon>
        <taxon>Nematoda</taxon>
        <taxon>Chromadorea</taxon>
        <taxon>Rhabditida</taxon>
        <taxon>Tylenchina</taxon>
        <taxon>Panagrolaimomorpha</taxon>
        <taxon>Panagrolaimoidea</taxon>
        <taxon>Panagrolaimidae</taxon>
        <taxon>Panagrellus</taxon>
    </lineage>
</organism>
<dbReference type="AlphaFoldDB" id="A0A7E4VQ41"/>
<reference evidence="1" key="1">
    <citation type="journal article" date="2013" name="Genetics">
        <title>The draft genome and transcriptome of Panagrellus redivivus are shaped by the harsh demands of a free-living lifestyle.</title>
        <authorList>
            <person name="Srinivasan J."/>
            <person name="Dillman A.R."/>
            <person name="Macchietto M.G."/>
            <person name="Heikkinen L."/>
            <person name="Lakso M."/>
            <person name="Fracchia K.M."/>
            <person name="Antoshechkin I."/>
            <person name="Mortazavi A."/>
            <person name="Wong G."/>
            <person name="Sternberg P.W."/>
        </authorList>
    </citation>
    <scope>NUCLEOTIDE SEQUENCE [LARGE SCALE GENOMIC DNA]</scope>
    <source>
        <strain evidence="1">MT8872</strain>
    </source>
</reference>
<dbReference type="WBParaSite" id="Pan_g23686.t1">
    <property type="protein sequence ID" value="Pan_g23686.t1"/>
    <property type="gene ID" value="Pan_g23686"/>
</dbReference>
<sequence length="185" mass="21717">MPYPLSKLPYGLRCRLRELATPRESYELQLAAPNLAGLQPIIKVVDIRNVTFIAYKTGSYYIFSGEDKKYEKENDIYFRVNDTIRFQSLLKTTKFDDVCKQFEFEVNAVCFCYCQISSKFIQEVGATVKSKMTYVGFNHCQFHSDITRDVLLKTFCNFNRMKIMNSQFGEEDCDYEEYDLQCLFS</sequence>
<keyword evidence="1" id="KW-1185">Reference proteome</keyword>